<protein>
    <submittedName>
        <fullName evidence="1">Uncharacterized protein</fullName>
    </submittedName>
</protein>
<accession>M6WDF4</accession>
<sequence length="108" mass="12904">MAFFKDAIQDHIFPPGPAHKNTRIINGRRRTRNECQDENYNSIKHEAIFLWNESTNDPCFRMNRRKNLVKNSKNRNEIFKKNGIRSYLKNIIRMIGVGVLRENKVFLR</sequence>
<dbReference type="EMBL" id="AKWF02000057">
    <property type="protein sequence ID" value="EMO63229.1"/>
    <property type="molecule type" value="Genomic_DNA"/>
</dbReference>
<organism evidence="1 2">
    <name type="scientific">Leptospira borgpetersenii serovar Pomona str. 200901868</name>
    <dbReference type="NCBI Taxonomy" id="1192866"/>
    <lineage>
        <taxon>Bacteria</taxon>
        <taxon>Pseudomonadati</taxon>
        <taxon>Spirochaetota</taxon>
        <taxon>Spirochaetia</taxon>
        <taxon>Leptospirales</taxon>
        <taxon>Leptospiraceae</taxon>
        <taxon>Leptospira</taxon>
    </lineage>
</organism>
<name>M6WDF4_LEPBO</name>
<reference evidence="1 2" key="1">
    <citation type="submission" date="2013-01" db="EMBL/GenBank/DDBJ databases">
        <authorList>
            <person name="Harkins D.M."/>
            <person name="Durkin A.S."/>
            <person name="Brinkac L.M."/>
            <person name="Haft D.H."/>
            <person name="Selengut J.D."/>
            <person name="Sanka R."/>
            <person name="DePew J."/>
            <person name="Purushe J."/>
            <person name="Picardeau M."/>
            <person name="Werts C."/>
            <person name="Goarant C."/>
            <person name="Vinetz J.M."/>
            <person name="Sutton G.G."/>
            <person name="Nierman W.C."/>
            <person name="Fouts D.E."/>
        </authorList>
    </citation>
    <scope>NUCLEOTIDE SEQUENCE [LARGE SCALE GENOMIC DNA]</scope>
    <source>
        <strain evidence="1 2">200901868</strain>
    </source>
</reference>
<evidence type="ECO:0000313" key="2">
    <source>
        <dbReference type="Proteomes" id="UP000012159"/>
    </source>
</evidence>
<proteinExistence type="predicted"/>
<gene>
    <name evidence="1" type="ORF">LEP1GSC133_2166</name>
</gene>
<dbReference type="AlphaFoldDB" id="M6WDF4"/>
<dbReference type="Proteomes" id="UP000012159">
    <property type="component" value="Unassembled WGS sequence"/>
</dbReference>
<comment type="caution">
    <text evidence="1">The sequence shown here is derived from an EMBL/GenBank/DDBJ whole genome shotgun (WGS) entry which is preliminary data.</text>
</comment>
<evidence type="ECO:0000313" key="1">
    <source>
        <dbReference type="EMBL" id="EMO63229.1"/>
    </source>
</evidence>